<feature type="region of interest" description="Disordered" evidence="1">
    <location>
        <begin position="1"/>
        <end position="21"/>
    </location>
</feature>
<dbReference type="EMBL" id="JBBBZM010000273">
    <property type="protein sequence ID" value="KAL0631262.1"/>
    <property type="molecule type" value="Genomic_DNA"/>
</dbReference>
<evidence type="ECO:0000313" key="2">
    <source>
        <dbReference type="EMBL" id="KAL0631262.1"/>
    </source>
</evidence>
<evidence type="ECO:0000313" key="3">
    <source>
        <dbReference type="Proteomes" id="UP001447188"/>
    </source>
</evidence>
<organism evidence="2 3">
    <name type="scientific">Discina gigas</name>
    <dbReference type="NCBI Taxonomy" id="1032678"/>
    <lineage>
        <taxon>Eukaryota</taxon>
        <taxon>Fungi</taxon>
        <taxon>Dikarya</taxon>
        <taxon>Ascomycota</taxon>
        <taxon>Pezizomycotina</taxon>
        <taxon>Pezizomycetes</taxon>
        <taxon>Pezizales</taxon>
        <taxon>Discinaceae</taxon>
        <taxon>Discina</taxon>
    </lineage>
</organism>
<name>A0ABR3G5N3_9PEZI</name>
<protein>
    <submittedName>
        <fullName evidence="2">Uncharacterized protein</fullName>
    </submittedName>
</protein>
<feature type="compositionally biased region" description="Basic residues" evidence="1">
    <location>
        <begin position="187"/>
        <end position="197"/>
    </location>
</feature>
<gene>
    <name evidence="2" type="ORF">Q9L58_009878</name>
</gene>
<proteinExistence type="predicted"/>
<feature type="region of interest" description="Disordered" evidence="1">
    <location>
        <begin position="178"/>
        <end position="217"/>
    </location>
</feature>
<dbReference type="Proteomes" id="UP001447188">
    <property type="component" value="Unassembled WGS sequence"/>
</dbReference>
<reference evidence="2 3" key="1">
    <citation type="submission" date="2024-02" db="EMBL/GenBank/DDBJ databases">
        <title>Discinaceae phylogenomics.</title>
        <authorList>
            <person name="Dirks A.C."/>
            <person name="James T.Y."/>
        </authorList>
    </citation>
    <scope>NUCLEOTIDE SEQUENCE [LARGE SCALE GENOMIC DNA]</scope>
    <source>
        <strain evidence="2 3">ACD0624</strain>
    </source>
</reference>
<comment type="caution">
    <text evidence="2">The sequence shown here is derived from an EMBL/GenBank/DDBJ whole genome shotgun (WGS) entry which is preliminary data.</text>
</comment>
<feature type="region of interest" description="Disordered" evidence="1">
    <location>
        <begin position="85"/>
        <end position="163"/>
    </location>
</feature>
<sequence length="259" mass="28456">MSSSNRAPGPTKKIRGSWDPFEGQYECQPFAETTQGATAKEIEEDTVAIYAAIAAVNAMQPVPEYNICTWRATNEESAWFSVPSGAELRSRSLRPGPGKKKPVAGLERDGSSHGVTTSARVKDGTLASTSVAVDLQPPPQTKPTTKPTPRIHTEYGDDEYSPLSIPAAAEKTRTTIIEDSHANPKPGLRRAPKRAVRAHAAPNFPLPINDEEDDEEDEYEICLPPSTPLAKRPKRVKEDILVQRKMMDYFGPRRGHDVK</sequence>
<accession>A0ABR3G5N3</accession>
<keyword evidence="3" id="KW-1185">Reference proteome</keyword>
<evidence type="ECO:0000256" key="1">
    <source>
        <dbReference type="SAM" id="MobiDB-lite"/>
    </source>
</evidence>